<keyword evidence="2" id="KW-1185">Reference proteome</keyword>
<evidence type="ECO:0000313" key="2">
    <source>
        <dbReference type="Proteomes" id="UP001521150"/>
    </source>
</evidence>
<dbReference type="Proteomes" id="UP001521150">
    <property type="component" value="Unassembled WGS sequence"/>
</dbReference>
<dbReference type="EMBL" id="JAJVCN010000004">
    <property type="protein sequence ID" value="MCE7011057.1"/>
    <property type="molecule type" value="Genomic_DNA"/>
</dbReference>
<accession>A0ABS8ZTP2</accession>
<name>A0ABS8ZTP2_9PSEU</name>
<proteinExistence type="predicted"/>
<reference evidence="1 2" key="1">
    <citation type="submission" date="2021-12" db="EMBL/GenBank/DDBJ databases">
        <title>Genome sequence of Kibdelosporangium philippinense ATCC 49844.</title>
        <authorList>
            <person name="Fedorov E.A."/>
            <person name="Omeragic M."/>
            <person name="Shalygina K.F."/>
            <person name="Maclea K.S."/>
        </authorList>
    </citation>
    <scope>NUCLEOTIDE SEQUENCE [LARGE SCALE GENOMIC DNA]</scope>
    <source>
        <strain evidence="1 2">ATCC 49844</strain>
    </source>
</reference>
<gene>
    <name evidence="1" type="ORF">LWC34_50880</name>
</gene>
<organism evidence="1 2">
    <name type="scientific">Kibdelosporangium philippinense</name>
    <dbReference type="NCBI Taxonomy" id="211113"/>
    <lineage>
        <taxon>Bacteria</taxon>
        <taxon>Bacillati</taxon>
        <taxon>Actinomycetota</taxon>
        <taxon>Actinomycetes</taxon>
        <taxon>Pseudonocardiales</taxon>
        <taxon>Pseudonocardiaceae</taxon>
        <taxon>Kibdelosporangium</taxon>
    </lineage>
</organism>
<evidence type="ECO:0000313" key="1">
    <source>
        <dbReference type="EMBL" id="MCE7011057.1"/>
    </source>
</evidence>
<protein>
    <submittedName>
        <fullName evidence="1">Uncharacterized protein</fullName>
    </submittedName>
</protein>
<dbReference type="RefSeq" id="WP_233733385.1">
    <property type="nucleotide sequence ID" value="NZ_JAJVCN010000004.1"/>
</dbReference>
<sequence length="165" mass="18269">MTELDEAEYMAQIGLYRPGGPLGIALRRFGEGGTALSVRNDPSDYWNKVLGFTEVTGELIESLLDFYRAEGSPLAVLQIAPEILPDDWPEICAKFGIEPTEMNFAKVAAPISDVRPTGETDLPIRELTRDDGAQWLDLVTDVYEMKTTSQGRQRWSQSASLDTLA</sequence>
<comment type="caution">
    <text evidence="1">The sequence shown here is derived from an EMBL/GenBank/DDBJ whole genome shotgun (WGS) entry which is preliminary data.</text>
</comment>